<evidence type="ECO:0000313" key="2">
    <source>
        <dbReference type="Proteomes" id="UP000293547"/>
    </source>
</evidence>
<name>A0ACB6G482_9PLEO</name>
<protein>
    <submittedName>
        <fullName evidence="1">Uncharacterized protein</fullName>
    </submittedName>
</protein>
<gene>
    <name evidence="1" type="ORF">AG0111_0g1001</name>
</gene>
<accession>A0ACB6G482</accession>
<evidence type="ECO:0000313" key="1">
    <source>
        <dbReference type="EMBL" id="KAB2111492.1"/>
    </source>
</evidence>
<reference evidence="1 2" key="1">
    <citation type="journal article" date="2019" name="bioRxiv">
        <title>Genomics, evolutionary history and diagnostics of the Alternaria alternata species group including apple and Asian pear pathotypes.</title>
        <authorList>
            <person name="Armitage A.D."/>
            <person name="Cockerton H.M."/>
            <person name="Sreenivasaprasad S."/>
            <person name="Woodhall J.W."/>
            <person name="Lane C.R."/>
            <person name="Harrison R.J."/>
            <person name="Clarkson J.P."/>
        </authorList>
    </citation>
    <scope>NUCLEOTIDE SEQUENCE [LARGE SCALE GENOMIC DNA]</scope>
    <source>
        <strain evidence="1 2">FERA 650</strain>
    </source>
</reference>
<proteinExistence type="predicted"/>
<sequence>MQRNQRSALSPLPDITRSPSAPLRPAHRPTPPITAPEFLIVGLFALRLTERLIVSLNHYPGRDADITWLVNFLAPYPNDYKLAKISGSRRDDYLSMYQNIVSRMKKQPKYPVCFMQINPDPSMQQARRGREMERPREMTDVERLEIIDFCDAAAEWGSILPIPVHEAERMVELADRRKIADVDEPYRQQSPYSNREESRGQRQSRFNDRDEFQDQRQSQFAPNALPRNMGRPVYEPRQPEREDRYQPHNVGKWRGDEYLIAEEGQLAEDRRRRRRVSFADEESYLEVRGMRR</sequence>
<keyword evidence="2" id="KW-1185">Reference proteome</keyword>
<organism evidence="1 2">
    <name type="scientific">Alternaria gaisen</name>
    <dbReference type="NCBI Taxonomy" id="167740"/>
    <lineage>
        <taxon>Eukaryota</taxon>
        <taxon>Fungi</taxon>
        <taxon>Dikarya</taxon>
        <taxon>Ascomycota</taxon>
        <taxon>Pezizomycotina</taxon>
        <taxon>Dothideomycetes</taxon>
        <taxon>Pleosporomycetidae</taxon>
        <taxon>Pleosporales</taxon>
        <taxon>Pleosporineae</taxon>
        <taxon>Pleosporaceae</taxon>
        <taxon>Alternaria</taxon>
        <taxon>Alternaria sect. Alternaria</taxon>
    </lineage>
</organism>
<dbReference type="EMBL" id="PDWZ02000001">
    <property type="protein sequence ID" value="KAB2111492.1"/>
    <property type="molecule type" value="Genomic_DNA"/>
</dbReference>
<comment type="caution">
    <text evidence="1">The sequence shown here is derived from an EMBL/GenBank/DDBJ whole genome shotgun (WGS) entry which is preliminary data.</text>
</comment>
<dbReference type="Proteomes" id="UP000293547">
    <property type="component" value="Unassembled WGS sequence"/>
</dbReference>